<sequence>MRLAVCADVGSTWTKAAVVDLDAGRLVGAASAPTSVGTDVLHGLDAAVGAAADGAGAGPAGALPWYVCSSAGGGLRLAVVGY</sequence>
<dbReference type="Proteomes" id="UP000197174">
    <property type="component" value="Unassembled WGS sequence"/>
</dbReference>
<reference evidence="1 2" key="1">
    <citation type="submission" date="2017-03" db="EMBL/GenBank/DDBJ databases">
        <title>Whole genome sequence of Micromonospora wenchangensis, isolated from mangrove soil.</title>
        <authorList>
            <person name="Yang H."/>
        </authorList>
    </citation>
    <scope>NUCLEOTIDE SEQUENCE [LARGE SCALE GENOMIC DNA]</scope>
    <source>
        <strain evidence="1 2">CCTCC AA 2012002</strain>
    </source>
</reference>
<proteinExistence type="predicted"/>
<dbReference type="EMBL" id="MZMV01000075">
    <property type="protein sequence ID" value="OWU99776.1"/>
    <property type="molecule type" value="Genomic_DNA"/>
</dbReference>
<dbReference type="RefSeq" id="WP_211291692.1">
    <property type="nucleotide sequence ID" value="NZ_MZMV01000075.1"/>
</dbReference>
<accession>A0A246RE01</accession>
<comment type="caution">
    <text evidence="1">The sequence shown here is derived from an EMBL/GenBank/DDBJ whole genome shotgun (WGS) entry which is preliminary data.</text>
</comment>
<dbReference type="InterPro" id="IPR006230">
    <property type="entry name" value="MutL"/>
</dbReference>
<feature type="non-terminal residue" evidence="1">
    <location>
        <position position="82"/>
    </location>
</feature>
<evidence type="ECO:0000313" key="1">
    <source>
        <dbReference type="EMBL" id="OWU99776.1"/>
    </source>
</evidence>
<name>A0A246RE01_9ACTN</name>
<dbReference type="Gene3D" id="3.30.420.40">
    <property type="match status" value="1"/>
</dbReference>
<dbReference type="AlphaFoldDB" id="A0A246RE01"/>
<gene>
    <name evidence="1" type="ORF">B5D80_28845</name>
</gene>
<organism evidence="1 2">
    <name type="scientific">Micromonospora wenchangensis</name>
    <dbReference type="NCBI Taxonomy" id="1185415"/>
    <lineage>
        <taxon>Bacteria</taxon>
        <taxon>Bacillati</taxon>
        <taxon>Actinomycetota</taxon>
        <taxon>Actinomycetes</taxon>
        <taxon>Micromonosporales</taxon>
        <taxon>Micromonosporaceae</taxon>
        <taxon>Micromonospora</taxon>
    </lineage>
</organism>
<dbReference type="Pfam" id="PF13941">
    <property type="entry name" value="MutL"/>
    <property type="match status" value="1"/>
</dbReference>
<protein>
    <submittedName>
        <fullName evidence="1">Glutamate mutase</fullName>
    </submittedName>
</protein>
<keyword evidence="2" id="KW-1185">Reference proteome</keyword>
<evidence type="ECO:0000313" key="2">
    <source>
        <dbReference type="Proteomes" id="UP000197174"/>
    </source>
</evidence>